<dbReference type="EMBL" id="ANNX02000064">
    <property type="protein sequence ID" value="KYC34766.1"/>
    <property type="molecule type" value="Genomic_DNA"/>
</dbReference>
<evidence type="ECO:0000313" key="1">
    <source>
        <dbReference type="EMBL" id="KYC34766.1"/>
    </source>
</evidence>
<dbReference type="Proteomes" id="UP000076925">
    <property type="component" value="Unassembled WGS sequence"/>
</dbReference>
<evidence type="ECO:0000313" key="2">
    <source>
        <dbReference type="Proteomes" id="UP000076925"/>
    </source>
</evidence>
<keyword evidence="2" id="KW-1185">Reference proteome</keyword>
<dbReference type="AlphaFoldDB" id="A0A139WQR5"/>
<proteinExistence type="predicted"/>
<organism evidence="1 2">
    <name type="scientific">Scytonema hofmannii PCC 7110</name>
    <dbReference type="NCBI Taxonomy" id="128403"/>
    <lineage>
        <taxon>Bacteria</taxon>
        <taxon>Bacillati</taxon>
        <taxon>Cyanobacteriota</taxon>
        <taxon>Cyanophyceae</taxon>
        <taxon>Nostocales</taxon>
        <taxon>Scytonemataceae</taxon>
        <taxon>Scytonema</taxon>
    </lineage>
</organism>
<accession>A0A139WQR5</accession>
<dbReference type="STRING" id="128403.WA1_49450"/>
<gene>
    <name evidence="1" type="ORF">WA1_49450</name>
</gene>
<dbReference type="RefSeq" id="WP_017740935.1">
    <property type="nucleotide sequence ID" value="NZ_KQ976355.1"/>
</dbReference>
<name>A0A139WQR5_9CYAN</name>
<reference evidence="1 2" key="1">
    <citation type="journal article" date="2013" name="Genome Biol. Evol.">
        <title>Genomes of Stigonematalean cyanobacteria (subsection V) and the evolution of oxygenic photosynthesis from prokaryotes to plastids.</title>
        <authorList>
            <person name="Dagan T."/>
            <person name="Roettger M."/>
            <person name="Stucken K."/>
            <person name="Landan G."/>
            <person name="Koch R."/>
            <person name="Major P."/>
            <person name="Gould S.B."/>
            <person name="Goremykin V.V."/>
            <person name="Rippka R."/>
            <person name="Tandeau de Marsac N."/>
            <person name="Gugger M."/>
            <person name="Lockhart P.J."/>
            <person name="Allen J.F."/>
            <person name="Brune I."/>
            <person name="Maus I."/>
            <person name="Puhler A."/>
            <person name="Martin W.F."/>
        </authorList>
    </citation>
    <scope>NUCLEOTIDE SEQUENCE [LARGE SCALE GENOMIC DNA]</scope>
    <source>
        <strain evidence="1 2">PCC 7110</strain>
    </source>
</reference>
<protein>
    <submittedName>
        <fullName evidence="1">Uncharacterized protein</fullName>
    </submittedName>
</protein>
<comment type="caution">
    <text evidence="1">The sequence shown here is derived from an EMBL/GenBank/DDBJ whole genome shotgun (WGS) entry which is preliminary data.</text>
</comment>
<sequence>MYDQQVYQVQVVENPCEDNPYEDYETIDDTDYPLAHGSFLPHLSGLLPVELIFRLGQGEQAALNEVYQHYGVNVYTKTVLIWNRLAKANYWEKCDRKAVQKKSDW</sequence>